<dbReference type="HOGENOM" id="CLU_1181115_0_0_1"/>
<name>G0PHN6_CAEBE</name>
<dbReference type="PROSITE" id="PS51304">
    <property type="entry name" value="GALECTIN"/>
    <property type="match status" value="1"/>
</dbReference>
<evidence type="ECO:0000313" key="4">
    <source>
        <dbReference type="EMBL" id="EGT56819.1"/>
    </source>
</evidence>
<reference evidence="5" key="1">
    <citation type="submission" date="2011-07" db="EMBL/GenBank/DDBJ databases">
        <authorList>
            <consortium name="Caenorhabditis brenneri Sequencing and Analysis Consortium"/>
            <person name="Wilson R.K."/>
        </authorList>
    </citation>
    <scope>NUCLEOTIDE SEQUENCE [LARGE SCALE GENOMIC DNA]</scope>
    <source>
        <strain evidence="5">PB2801</strain>
    </source>
</reference>
<keyword evidence="1 2" id="KW-0430">Lectin</keyword>
<dbReference type="InParanoid" id="G0PHN6"/>
<dbReference type="FunCoup" id="G0PHN6">
    <property type="interactions" value="136"/>
</dbReference>
<dbReference type="SUPFAM" id="SSF49899">
    <property type="entry name" value="Concanavalin A-like lectins/glucanases"/>
    <property type="match status" value="1"/>
</dbReference>
<feature type="domain" description="Galectin" evidence="3">
    <location>
        <begin position="12"/>
        <end position="141"/>
    </location>
</feature>
<protein>
    <recommendedName>
        <fullName evidence="2">Galectin</fullName>
    </recommendedName>
</protein>
<dbReference type="GO" id="GO:0045087">
    <property type="term" value="P:innate immune response"/>
    <property type="evidence" value="ECO:0007669"/>
    <property type="project" value="EnsemblMetazoa"/>
</dbReference>
<dbReference type="EMBL" id="GL380495">
    <property type="protein sequence ID" value="EGT56819.1"/>
    <property type="molecule type" value="Genomic_DNA"/>
</dbReference>
<dbReference type="eggNOG" id="KOG3587">
    <property type="taxonomic scope" value="Eukaryota"/>
</dbReference>
<dbReference type="PANTHER" id="PTHR11346:SF172">
    <property type="entry name" value="GALECTIN"/>
    <property type="match status" value="1"/>
</dbReference>
<organism evidence="5">
    <name type="scientific">Caenorhabditis brenneri</name>
    <name type="common">Nematode worm</name>
    <dbReference type="NCBI Taxonomy" id="135651"/>
    <lineage>
        <taxon>Eukaryota</taxon>
        <taxon>Metazoa</taxon>
        <taxon>Ecdysozoa</taxon>
        <taxon>Nematoda</taxon>
        <taxon>Chromadorea</taxon>
        <taxon>Rhabditida</taxon>
        <taxon>Rhabditina</taxon>
        <taxon>Rhabditomorpha</taxon>
        <taxon>Rhabditoidea</taxon>
        <taxon>Rhabditidae</taxon>
        <taxon>Peloderinae</taxon>
        <taxon>Caenorhabditis</taxon>
    </lineage>
</organism>
<dbReference type="STRING" id="135651.G0PHN6"/>
<evidence type="ECO:0000259" key="3">
    <source>
        <dbReference type="PROSITE" id="PS51304"/>
    </source>
</evidence>
<dbReference type="Pfam" id="PF00337">
    <property type="entry name" value="Gal-bind_lectin"/>
    <property type="match status" value="1"/>
</dbReference>
<accession>G0PHN6</accession>
<evidence type="ECO:0000256" key="2">
    <source>
        <dbReference type="RuleBase" id="RU102079"/>
    </source>
</evidence>
<dbReference type="InterPro" id="IPR001079">
    <property type="entry name" value="Galectin_CRD"/>
</dbReference>
<dbReference type="InterPro" id="IPR044156">
    <property type="entry name" value="Galectin-like"/>
</dbReference>
<dbReference type="GO" id="GO:0005737">
    <property type="term" value="C:cytoplasm"/>
    <property type="evidence" value="ECO:0007669"/>
    <property type="project" value="EnsemblMetazoa"/>
</dbReference>
<dbReference type="AlphaFoldDB" id="G0PHN6"/>
<dbReference type="SMART" id="SM00908">
    <property type="entry name" value="Gal-bind_lectin"/>
    <property type="match status" value="1"/>
</dbReference>
<gene>
    <name evidence="4" type="primary">Cbn-lec-11</name>
    <name evidence="4" type="ORF">CAEBREN_16562</name>
</gene>
<dbReference type="PANTHER" id="PTHR11346">
    <property type="entry name" value="GALECTIN"/>
    <property type="match status" value="1"/>
</dbReference>
<dbReference type="SMART" id="SM00276">
    <property type="entry name" value="GLECT"/>
    <property type="match status" value="1"/>
</dbReference>
<dbReference type="Proteomes" id="UP000008068">
    <property type="component" value="Unassembled WGS sequence"/>
</dbReference>
<dbReference type="OrthoDB" id="6251307at2759"/>
<proteinExistence type="predicted"/>
<sequence>MVHIIENPPIPLSTPIYEGMKTHASIEIHGEVFPGPQGGFTVELTTKNGVALHISVRMGSYGQNVIVFNHLERGRWHREEHHHNNIQFGRPFCMKIHNEHKKYSIHVDGHHIGHYHHHKCPKKIVAMTIRGDLRVGKIHFENFKHHNGGGTEVVVPVAVAPTPIVVAQPPPPVMVPPPQIVPVVQPMAQPVMQPMVQPLYPSIQPIVYPTATPVIYTQPEVIYMDGYHHHHRHHC</sequence>
<evidence type="ECO:0000256" key="1">
    <source>
        <dbReference type="ARBA" id="ARBA00022734"/>
    </source>
</evidence>
<dbReference type="Gene3D" id="2.60.120.200">
    <property type="match status" value="1"/>
</dbReference>
<keyword evidence="5" id="KW-1185">Reference proteome</keyword>
<dbReference type="GO" id="GO:0030246">
    <property type="term" value="F:carbohydrate binding"/>
    <property type="evidence" value="ECO:0007669"/>
    <property type="project" value="UniProtKB-UniRule"/>
</dbReference>
<evidence type="ECO:0000313" key="5">
    <source>
        <dbReference type="Proteomes" id="UP000008068"/>
    </source>
</evidence>
<dbReference type="GO" id="GO:0016936">
    <property type="term" value="F:galactoside binding"/>
    <property type="evidence" value="ECO:0007669"/>
    <property type="project" value="TreeGrafter"/>
</dbReference>
<dbReference type="CDD" id="cd00070">
    <property type="entry name" value="GLECT"/>
    <property type="match status" value="1"/>
</dbReference>
<dbReference type="InterPro" id="IPR013320">
    <property type="entry name" value="ConA-like_dom_sf"/>
</dbReference>
<dbReference type="OMA" id="IYMDGYH"/>